<feature type="transmembrane region" description="Helical" evidence="1">
    <location>
        <begin position="172"/>
        <end position="191"/>
    </location>
</feature>
<gene>
    <name evidence="2" type="ORF">BDZ94DRAFT_1230104</name>
</gene>
<keyword evidence="1" id="KW-1133">Transmembrane helix</keyword>
<accession>A0A9P5XV96</accession>
<dbReference type="AlphaFoldDB" id="A0A9P5XV96"/>
<comment type="caution">
    <text evidence="2">The sequence shown here is derived from an EMBL/GenBank/DDBJ whole genome shotgun (WGS) entry which is preliminary data.</text>
</comment>
<protein>
    <submittedName>
        <fullName evidence="2">Uncharacterized protein</fullName>
    </submittedName>
</protein>
<feature type="transmembrane region" description="Helical" evidence="1">
    <location>
        <begin position="88"/>
        <end position="107"/>
    </location>
</feature>
<dbReference type="Proteomes" id="UP000807353">
    <property type="component" value="Unassembled WGS sequence"/>
</dbReference>
<keyword evidence="3" id="KW-1185">Reference proteome</keyword>
<feature type="transmembrane region" description="Helical" evidence="1">
    <location>
        <begin position="12"/>
        <end position="30"/>
    </location>
</feature>
<keyword evidence="1" id="KW-0812">Transmembrane</keyword>
<organism evidence="2 3">
    <name type="scientific">Collybia nuda</name>
    <dbReference type="NCBI Taxonomy" id="64659"/>
    <lineage>
        <taxon>Eukaryota</taxon>
        <taxon>Fungi</taxon>
        <taxon>Dikarya</taxon>
        <taxon>Basidiomycota</taxon>
        <taxon>Agaricomycotina</taxon>
        <taxon>Agaricomycetes</taxon>
        <taxon>Agaricomycetidae</taxon>
        <taxon>Agaricales</taxon>
        <taxon>Tricholomatineae</taxon>
        <taxon>Clitocybaceae</taxon>
        <taxon>Collybia</taxon>
    </lineage>
</organism>
<feature type="transmembrane region" description="Helical" evidence="1">
    <location>
        <begin position="119"/>
        <end position="151"/>
    </location>
</feature>
<sequence>MHTTPPIFKDVVLPLTIFPVLSALAFHYILRHMNQTGLDAKLTDGCNPLFDGHVTPYLIQYTGIKGLDGHGLCPLVTFFHAAIATPDALSFLTYFVGVAAPLAIIPAVEGWREGRSLFIAFPVLFGILCQTLTVGVTMPIYWMLFIITGGASSTRATEATKNPVVSQGHAEAIIFGVVVGAVIPSVAMLVLEDPHVTAIWQPYPVYVTIAQYAHLAIRPASKHSKSGYPTIRALYIGAFIICSSVHFSSIWPIVGDRNKLMTVFLPSLTSPDPSTDVGHKVLHFLKWDMFFGFASFTLATLWFAGGAAHLLLLSIWIMFGTPLIGPGAVVMGAFLWRESCLQIQVVEKPKKA</sequence>
<evidence type="ECO:0000313" key="2">
    <source>
        <dbReference type="EMBL" id="KAF9456121.1"/>
    </source>
</evidence>
<reference evidence="2" key="1">
    <citation type="submission" date="2020-11" db="EMBL/GenBank/DDBJ databases">
        <authorList>
            <consortium name="DOE Joint Genome Institute"/>
            <person name="Ahrendt S."/>
            <person name="Riley R."/>
            <person name="Andreopoulos W."/>
            <person name="Labutti K."/>
            <person name="Pangilinan J."/>
            <person name="Ruiz-Duenas F.J."/>
            <person name="Barrasa J.M."/>
            <person name="Sanchez-Garcia M."/>
            <person name="Camarero S."/>
            <person name="Miyauchi S."/>
            <person name="Serrano A."/>
            <person name="Linde D."/>
            <person name="Babiker R."/>
            <person name="Drula E."/>
            <person name="Ayuso-Fernandez I."/>
            <person name="Pacheco R."/>
            <person name="Padilla G."/>
            <person name="Ferreira P."/>
            <person name="Barriuso J."/>
            <person name="Kellner H."/>
            <person name="Castanera R."/>
            <person name="Alfaro M."/>
            <person name="Ramirez L."/>
            <person name="Pisabarro A.G."/>
            <person name="Kuo A."/>
            <person name="Tritt A."/>
            <person name="Lipzen A."/>
            <person name="He G."/>
            <person name="Yan M."/>
            <person name="Ng V."/>
            <person name="Cullen D."/>
            <person name="Martin F."/>
            <person name="Rosso M.-N."/>
            <person name="Henrissat B."/>
            <person name="Hibbett D."/>
            <person name="Martinez A.T."/>
            <person name="Grigoriev I.V."/>
        </authorList>
    </citation>
    <scope>NUCLEOTIDE SEQUENCE</scope>
    <source>
        <strain evidence="2">CBS 247.69</strain>
    </source>
</reference>
<evidence type="ECO:0000313" key="3">
    <source>
        <dbReference type="Proteomes" id="UP000807353"/>
    </source>
</evidence>
<feature type="transmembrane region" description="Helical" evidence="1">
    <location>
        <begin position="233"/>
        <end position="254"/>
    </location>
</feature>
<feature type="transmembrane region" description="Helical" evidence="1">
    <location>
        <begin position="310"/>
        <end position="336"/>
    </location>
</feature>
<proteinExistence type="predicted"/>
<keyword evidence="1" id="KW-0472">Membrane</keyword>
<feature type="transmembrane region" description="Helical" evidence="1">
    <location>
        <begin position="284"/>
        <end position="303"/>
    </location>
</feature>
<name>A0A9P5XV96_9AGAR</name>
<dbReference type="OrthoDB" id="72269at2759"/>
<evidence type="ECO:0000256" key="1">
    <source>
        <dbReference type="SAM" id="Phobius"/>
    </source>
</evidence>
<dbReference type="EMBL" id="MU150457">
    <property type="protein sequence ID" value="KAF9456121.1"/>
    <property type="molecule type" value="Genomic_DNA"/>
</dbReference>